<dbReference type="STRING" id="394096.DB31_4974"/>
<sequence>MAHLPLEELLAKFQAANAAGDASHSGLDQLRSYRELAEACPAFTPNLLRLARLLRLVDEPGTEAEAMLTEVHRLLERAVQASDRSADALIELGYFLDTHRHEPAQARKLLEEGAAKALSSLEDAWAGLIRHLEMEKQLPQALELSARAEQLFPQSGRIMGAVSDARQAAGSTGLLPPEAMEP</sequence>
<dbReference type="EMBL" id="JMCB01000003">
    <property type="protein sequence ID" value="KFE69932.1"/>
    <property type="molecule type" value="Genomic_DNA"/>
</dbReference>
<gene>
    <name evidence="1" type="ORF">DB31_4974</name>
</gene>
<dbReference type="InterPro" id="IPR011990">
    <property type="entry name" value="TPR-like_helical_dom_sf"/>
</dbReference>
<dbReference type="RefSeq" id="WP_044184336.1">
    <property type="nucleotide sequence ID" value="NZ_JMCB01000003.1"/>
</dbReference>
<evidence type="ECO:0000313" key="2">
    <source>
        <dbReference type="Proteomes" id="UP000028725"/>
    </source>
</evidence>
<dbReference type="Proteomes" id="UP000028725">
    <property type="component" value="Unassembled WGS sequence"/>
</dbReference>
<dbReference type="SUPFAM" id="SSF48452">
    <property type="entry name" value="TPR-like"/>
    <property type="match status" value="1"/>
</dbReference>
<proteinExistence type="predicted"/>
<evidence type="ECO:0000313" key="1">
    <source>
        <dbReference type="EMBL" id="KFE69932.1"/>
    </source>
</evidence>
<dbReference type="OrthoDB" id="5510146at2"/>
<keyword evidence="2" id="KW-1185">Reference proteome</keyword>
<protein>
    <submittedName>
        <fullName evidence="1">Tetratricopeptide repeat domain protein</fullName>
    </submittedName>
</protein>
<accession>A0A085WQG9</accession>
<organism evidence="1 2">
    <name type="scientific">Hyalangium minutum</name>
    <dbReference type="NCBI Taxonomy" id="394096"/>
    <lineage>
        <taxon>Bacteria</taxon>
        <taxon>Pseudomonadati</taxon>
        <taxon>Myxococcota</taxon>
        <taxon>Myxococcia</taxon>
        <taxon>Myxococcales</taxon>
        <taxon>Cystobacterineae</taxon>
        <taxon>Archangiaceae</taxon>
        <taxon>Hyalangium</taxon>
    </lineage>
</organism>
<comment type="caution">
    <text evidence="1">The sequence shown here is derived from an EMBL/GenBank/DDBJ whole genome shotgun (WGS) entry which is preliminary data.</text>
</comment>
<dbReference type="Gene3D" id="1.25.40.10">
    <property type="entry name" value="Tetratricopeptide repeat domain"/>
    <property type="match status" value="1"/>
</dbReference>
<dbReference type="AlphaFoldDB" id="A0A085WQG9"/>
<reference evidence="1 2" key="1">
    <citation type="submission" date="2014-04" db="EMBL/GenBank/DDBJ databases">
        <title>Genome assembly of Hyalangium minutum DSM 14724.</title>
        <authorList>
            <person name="Sharma G."/>
            <person name="Subramanian S."/>
        </authorList>
    </citation>
    <scope>NUCLEOTIDE SEQUENCE [LARGE SCALE GENOMIC DNA]</scope>
    <source>
        <strain evidence="1 2">DSM 14724</strain>
    </source>
</reference>
<name>A0A085WQG9_9BACT</name>